<evidence type="ECO:0000256" key="5">
    <source>
        <dbReference type="ARBA" id="ARBA00023163"/>
    </source>
</evidence>
<dbReference type="PROSITE" id="PS50110">
    <property type="entry name" value="RESPONSE_REGULATORY"/>
    <property type="match status" value="1"/>
</dbReference>
<dbReference type="FunFam" id="3.40.50.2300:FF:000002">
    <property type="entry name" value="DNA-binding response regulator PhoP"/>
    <property type="match status" value="1"/>
</dbReference>
<dbReference type="RefSeq" id="WP_133284961.1">
    <property type="nucleotide sequence ID" value="NZ_SMSI01000002.1"/>
</dbReference>
<dbReference type="GO" id="GO:0006355">
    <property type="term" value="P:regulation of DNA-templated transcription"/>
    <property type="evidence" value="ECO:0007669"/>
    <property type="project" value="InterPro"/>
</dbReference>
<accession>A0A4R5PLU1</accession>
<dbReference type="InterPro" id="IPR001867">
    <property type="entry name" value="OmpR/PhoB-type_DNA-bd"/>
</dbReference>
<dbReference type="SUPFAM" id="SSF52172">
    <property type="entry name" value="CheY-like"/>
    <property type="match status" value="1"/>
</dbReference>
<keyword evidence="4 7" id="KW-0238">DNA-binding</keyword>
<evidence type="ECO:0000259" key="8">
    <source>
        <dbReference type="PROSITE" id="PS50110"/>
    </source>
</evidence>
<dbReference type="GO" id="GO:0005829">
    <property type="term" value="C:cytosol"/>
    <property type="evidence" value="ECO:0007669"/>
    <property type="project" value="TreeGrafter"/>
</dbReference>
<dbReference type="EMBL" id="SMSI01000002">
    <property type="protein sequence ID" value="TDH36264.1"/>
    <property type="molecule type" value="Genomic_DNA"/>
</dbReference>
<dbReference type="PANTHER" id="PTHR48111">
    <property type="entry name" value="REGULATOR OF RPOS"/>
    <property type="match status" value="1"/>
</dbReference>
<keyword evidence="11" id="KW-1185">Reference proteome</keyword>
<feature type="domain" description="Response regulatory" evidence="8">
    <location>
        <begin position="2"/>
        <end position="116"/>
    </location>
</feature>
<keyword evidence="1 6" id="KW-0597">Phosphoprotein</keyword>
<evidence type="ECO:0000313" key="10">
    <source>
        <dbReference type="EMBL" id="TDH36264.1"/>
    </source>
</evidence>
<evidence type="ECO:0000256" key="3">
    <source>
        <dbReference type="ARBA" id="ARBA00023015"/>
    </source>
</evidence>
<dbReference type="GO" id="GO:0000156">
    <property type="term" value="F:phosphorelay response regulator activity"/>
    <property type="evidence" value="ECO:0007669"/>
    <property type="project" value="TreeGrafter"/>
</dbReference>
<evidence type="ECO:0000256" key="2">
    <source>
        <dbReference type="ARBA" id="ARBA00023012"/>
    </source>
</evidence>
<feature type="domain" description="OmpR/PhoB-type" evidence="9">
    <location>
        <begin position="124"/>
        <end position="220"/>
    </location>
</feature>
<dbReference type="InterPro" id="IPR039420">
    <property type="entry name" value="WalR-like"/>
</dbReference>
<dbReference type="AlphaFoldDB" id="A0A4R5PLU1"/>
<dbReference type="Gene3D" id="1.10.10.10">
    <property type="entry name" value="Winged helix-like DNA-binding domain superfamily/Winged helix DNA-binding domain"/>
    <property type="match status" value="1"/>
</dbReference>
<dbReference type="Gene3D" id="3.40.50.2300">
    <property type="match status" value="1"/>
</dbReference>
<dbReference type="OrthoDB" id="9802426at2"/>
<dbReference type="Pfam" id="PF00072">
    <property type="entry name" value="Response_reg"/>
    <property type="match status" value="1"/>
</dbReference>
<evidence type="ECO:0000256" key="4">
    <source>
        <dbReference type="ARBA" id="ARBA00023125"/>
    </source>
</evidence>
<proteinExistence type="predicted"/>
<evidence type="ECO:0000256" key="7">
    <source>
        <dbReference type="PROSITE-ProRule" id="PRU01091"/>
    </source>
</evidence>
<organism evidence="10 11">
    <name type="scientific">Pseudohoeflea suaedae</name>
    <dbReference type="NCBI Taxonomy" id="877384"/>
    <lineage>
        <taxon>Bacteria</taxon>
        <taxon>Pseudomonadati</taxon>
        <taxon>Pseudomonadota</taxon>
        <taxon>Alphaproteobacteria</taxon>
        <taxon>Hyphomicrobiales</taxon>
        <taxon>Rhizobiaceae</taxon>
        <taxon>Pseudohoeflea</taxon>
    </lineage>
</organism>
<dbReference type="PROSITE" id="PS51755">
    <property type="entry name" value="OMPR_PHOB"/>
    <property type="match status" value="1"/>
</dbReference>
<keyword evidence="3" id="KW-0805">Transcription regulation</keyword>
<dbReference type="PANTHER" id="PTHR48111:SF67">
    <property type="entry name" value="TRANSCRIPTIONAL REGULATORY PROTEIN TCTD"/>
    <property type="match status" value="1"/>
</dbReference>
<reference evidence="10 11" key="1">
    <citation type="journal article" date="2013" name="Int. J. Syst. Evol. Microbiol.">
        <title>Hoeflea suaedae sp. nov., an endophytic bacterium isolated from the root of the halophyte Suaeda maritima.</title>
        <authorList>
            <person name="Chung E.J."/>
            <person name="Park J.A."/>
            <person name="Pramanik P."/>
            <person name="Bibi F."/>
            <person name="Jeon C.O."/>
            <person name="Chung Y.R."/>
        </authorList>
    </citation>
    <scope>NUCLEOTIDE SEQUENCE [LARGE SCALE GENOMIC DNA]</scope>
    <source>
        <strain evidence="10 11">YC6898</strain>
    </source>
</reference>
<dbReference type="CDD" id="cd00383">
    <property type="entry name" value="trans_reg_C"/>
    <property type="match status" value="1"/>
</dbReference>
<feature type="DNA-binding region" description="OmpR/PhoB-type" evidence="7">
    <location>
        <begin position="124"/>
        <end position="220"/>
    </location>
</feature>
<dbReference type="SMART" id="SM00862">
    <property type="entry name" value="Trans_reg_C"/>
    <property type="match status" value="1"/>
</dbReference>
<comment type="caution">
    <text evidence="10">The sequence shown here is derived from an EMBL/GenBank/DDBJ whole genome shotgun (WGS) entry which is preliminary data.</text>
</comment>
<dbReference type="InterPro" id="IPR001789">
    <property type="entry name" value="Sig_transdc_resp-reg_receiver"/>
</dbReference>
<dbReference type="InterPro" id="IPR016032">
    <property type="entry name" value="Sig_transdc_resp-reg_C-effctor"/>
</dbReference>
<dbReference type="SMART" id="SM00448">
    <property type="entry name" value="REC"/>
    <property type="match status" value="1"/>
</dbReference>
<evidence type="ECO:0000256" key="6">
    <source>
        <dbReference type="PROSITE-ProRule" id="PRU00169"/>
    </source>
</evidence>
<dbReference type="Gene3D" id="6.10.250.690">
    <property type="match status" value="1"/>
</dbReference>
<feature type="modified residue" description="4-aspartylphosphate" evidence="6">
    <location>
        <position position="51"/>
    </location>
</feature>
<dbReference type="InterPro" id="IPR011006">
    <property type="entry name" value="CheY-like_superfamily"/>
</dbReference>
<keyword evidence="5" id="KW-0804">Transcription</keyword>
<dbReference type="Proteomes" id="UP000295131">
    <property type="component" value="Unassembled WGS sequence"/>
</dbReference>
<dbReference type="GO" id="GO:0000976">
    <property type="term" value="F:transcription cis-regulatory region binding"/>
    <property type="evidence" value="ECO:0007669"/>
    <property type="project" value="TreeGrafter"/>
</dbReference>
<name>A0A4R5PLU1_9HYPH</name>
<evidence type="ECO:0000259" key="9">
    <source>
        <dbReference type="PROSITE" id="PS51755"/>
    </source>
</evidence>
<dbReference type="SUPFAM" id="SSF46894">
    <property type="entry name" value="C-terminal effector domain of the bipartite response regulators"/>
    <property type="match status" value="1"/>
</dbReference>
<dbReference type="Pfam" id="PF00486">
    <property type="entry name" value="Trans_reg_C"/>
    <property type="match status" value="1"/>
</dbReference>
<evidence type="ECO:0000313" key="11">
    <source>
        <dbReference type="Proteomes" id="UP000295131"/>
    </source>
</evidence>
<protein>
    <submittedName>
        <fullName evidence="10">Response regulator transcription factor</fullName>
    </submittedName>
</protein>
<gene>
    <name evidence="10" type="ORF">E2A64_13355</name>
</gene>
<evidence type="ECO:0000256" key="1">
    <source>
        <dbReference type="ARBA" id="ARBA00022553"/>
    </source>
</evidence>
<sequence>MRILLVEDSRALSDTLLERFRAEGHAIDLEVDGAEADALLSHATFDVVILDINLPSMSGYEVLRAMRARGDRTPVLALTARSEIDDRIAGLDTGADDYMVKPCDFREISARCRALVRRRSGEASNVFVHGDFEFDRGARRASTKGVDLELRQREVQVLELFLSNLGRMLTKEEVADRIYSFDEAPSLNAVEQTMTRLRKKLDGSPLTIRTIRGLGYIATIRDE</sequence>
<dbReference type="InterPro" id="IPR036388">
    <property type="entry name" value="WH-like_DNA-bd_sf"/>
</dbReference>
<dbReference type="GO" id="GO:0032993">
    <property type="term" value="C:protein-DNA complex"/>
    <property type="evidence" value="ECO:0007669"/>
    <property type="project" value="TreeGrafter"/>
</dbReference>
<keyword evidence="2" id="KW-0902">Two-component regulatory system</keyword>